<dbReference type="GeneID" id="83058119"/>
<evidence type="ECO:0000313" key="1">
    <source>
        <dbReference type="EMBL" id="ANZ45314.1"/>
    </source>
</evidence>
<dbReference type="AlphaFoldDB" id="A0A1B2I5T0"/>
<evidence type="ECO:0000313" key="2">
    <source>
        <dbReference type="Proteomes" id="UP000093044"/>
    </source>
</evidence>
<name>A0A1B2I5T0_9BACT</name>
<accession>A0A1B2I5T0</accession>
<gene>
    <name evidence="1" type="ORF">BED41_09690</name>
</gene>
<dbReference type="KEGG" id="cpor:BED41_09690"/>
<organism evidence="1 2">
    <name type="scientific">Cloacibacillus porcorum</name>
    <dbReference type="NCBI Taxonomy" id="1197717"/>
    <lineage>
        <taxon>Bacteria</taxon>
        <taxon>Thermotogati</taxon>
        <taxon>Synergistota</taxon>
        <taxon>Synergistia</taxon>
        <taxon>Synergistales</taxon>
        <taxon>Synergistaceae</taxon>
        <taxon>Cloacibacillus</taxon>
    </lineage>
</organism>
<keyword evidence="2" id="KW-1185">Reference proteome</keyword>
<dbReference type="RefSeq" id="WP_066745363.1">
    <property type="nucleotide sequence ID" value="NZ_CALCLR010000025.1"/>
</dbReference>
<dbReference type="OrthoDB" id="4433at2"/>
<dbReference type="Proteomes" id="UP000093044">
    <property type="component" value="Chromosome"/>
</dbReference>
<reference evidence="1" key="1">
    <citation type="submission" date="2016-08" db="EMBL/GenBank/DDBJ databases">
        <title>Complete genome of Cloacibacillus porcorum.</title>
        <authorList>
            <person name="Looft T."/>
            <person name="Bayles D.O."/>
            <person name="Alt D.P."/>
        </authorList>
    </citation>
    <scope>NUCLEOTIDE SEQUENCE [LARGE SCALE GENOMIC DNA]</scope>
    <source>
        <strain evidence="1">CL-84</strain>
    </source>
</reference>
<dbReference type="EMBL" id="CP016757">
    <property type="protein sequence ID" value="ANZ45314.1"/>
    <property type="molecule type" value="Genomic_DNA"/>
</dbReference>
<protein>
    <submittedName>
        <fullName evidence="1">Uncharacterized protein</fullName>
    </submittedName>
</protein>
<dbReference type="STRING" id="1197717.BED41_09690"/>
<proteinExistence type="predicted"/>
<sequence>MLFLWTTTKLGKIWIDGDAIKLIISKRLPQEFYVQEVSFIGEKNLLNAYIAAPEDADFETKATLEERFGGIFNKSGIAVQLNWVNIAPQDNKKTTPVWMLPLFWAAAAAGITALFHMGIKGILWSIFSAVVGYGVAWVLITDDGQRQIAALKEHFRR</sequence>